<feature type="transmembrane region" description="Helical" evidence="2">
    <location>
        <begin position="53"/>
        <end position="72"/>
    </location>
</feature>
<keyword evidence="4" id="KW-1185">Reference proteome</keyword>
<name>A0ABV9MA48_9BACL</name>
<evidence type="ECO:0000313" key="3">
    <source>
        <dbReference type="EMBL" id="MFC4711864.1"/>
    </source>
</evidence>
<evidence type="ECO:0000256" key="2">
    <source>
        <dbReference type="SAM" id="Phobius"/>
    </source>
</evidence>
<organism evidence="3 4">
    <name type="scientific">Planococcus dechangensis</name>
    <dbReference type="NCBI Taxonomy" id="1176255"/>
    <lineage>
        <taxon>Bacteria</taxon>
        <taxon>Bacillati</taxon>
        <taxon>Bacillota</taxon>
        <taxon>Bacilli</taxon>
        <taxon>Bacillales</taxon>
        <taxon>Caryophanaceae</taxon>
        <taxon>Planococcus</taxon>
    </lineage>
</organism>
<evidence type="ECO:0008006" key="5">
    <source>
        <dbReference type="Google" id="ProtNLM"/>
    </source>
</evidence>
<feature type="region of interest" description="Disordered" evidence="1">
    <location>
        <begin position="96"/>
        <end position="145"/>
    </location>
</feature>
<keyword evidence="2" id="KW-0472">Membrane</keyword>
<dbReference type="RefSeq" id="WP_377276688.1">
    <property type="nucleotide sequence ID" value="NZ_JBHSGL010000005.1"/>
</dbReference>
<evidence type="ECO:0000256" key="1">
    <source>
        <dbReference type="SAM" id="MobiDB-lite"/>
    </source>
</evidence>
<comment type="caution">
    <text evidence="3">The sequence shown here is derived from an EMBL/GenBank/DDBJ whole genome shotgun (WGS) entry which is preliminary data.</text>
</comment>
<keyword evidence="2" id="KW-0812">Transmembrane</keyword>
<proteinExistence type="predicted"/>
<dbReference type="Proteomes" id="UP001595932">
    <property type="component" value="Unassembled WGS sequence"/>
</dbReference>
<dbReference type="EMBL" id="JBHSGL010000005">
    <property type="protein sequence ID" value="MFC4711864.1"/>
    <property type="molecule type" value="Genomic_DNA"/>
</dbReference>
<accession>A0ABV9MA48</accession>
<evidence type="ECO:0000313" key="4">
    <source>
        <dbReference type="Proteomes" id="UP001595932"/>
    </source>
</evidence>
<protein>
    <recommendedName>
        <fullName evidence="5">MFS transporter</fullName>
    </recommendedName>
</protein>
<feature type="compositionally biased region" description="Basic and acidic residues" evidence="1">
    <location>
        <begin position="96"/>
        <end position="107"/>
    </location>
</feature>
<keyword evidence="2" id="KW-1133">Transmembrane helix</keyword>
<reference evidence="4" key="1">
    <citation type="journal article" date="2019" name="Int. J. Syst. Evol. Microbiol.">
        <title>The Global Catalogue of Microorganisms (GCM) 10K type strain sequencing project: providing services to taxonomists for standard genome sequencing and annotation.</title>
        <authorList>
            <consortium name="The Broad Institute Genomics Platform"/>
            <consortium name="The Broad Institute Genome Sequencing Center for Infectious Disease"/>
            <person name="Wu L."/>
            <person name="Ma J."/>
        </authorList>
    </citation>
    <scope>NUCLEOTIDE SEQUENCE [LARGE SCALE GENOMIC DNA]</scope>
    <source>
        <strain evidence="4">CGMCC 1.12151</strain>
    </source>
</reference>
<feature type="transmembrane region" description="Helical" evidence="2">
    <location>
        <begin position="6"/>
        <end position="24"/>
    </location>
</feature>
<sequence>MIRFLLFFILSTIITAIAFFSFKAVPATKKIALVGGVVSASAIAIWMQGNFAWYMSFLAILALSLVATLLYMKIIEREQIEKERLKAERQAFKNRVREESKQLEASKKQPQPAAEQITQTPKQAPIEKPEKVFGMESIGPVGKGN</sequence>
<gene>
    <name evidence="3" type="ORF">ACFO5U_03315</name>
</gene>
<feature type="transmembrane region" description="Helical" evidence="2">
    <location>
        <begin position="31"/>
        <end position="47"/>
    </location>
</feature>